<name>A0A0K2TB50_LEPSM</name>
<sequence length="27" mass="3114">MQPVSFSLSKKEGLLRNEEHHFIAISD</sequence>
<protein>
    <submittedName>
        <fullName evidence="1">Uncharacterized protein</fullName>
    </submittedName>
</protein>
<reference evidence="1" key="1">
    <citation type="submission" date="2014-05" db="EMBL/GenBank/DDBJ databases">
        <authorList>
            <person name="Chronopoulou M."/>
        </authorList>
    </citation>
    <scope>NUCLEOTIDE SEQUENCE</scope>
    <source>
        <tissue evidence="1">Whole organism</tissue>
    </source>
</reference>
<organism evidence="1">
    <name type="scientific">Lepeophtheirus salmonis</name>
    <name type="common">Salmon louse</name>
    <name type="synonym">Caligus salmonis</name>
    <dbReference type="NCBI Taxonomy" id="72036"/>
    <lineage>
        <taxon>Eukaryota</taxon>
        <taxon>Metazoa</taxon>
        <taxon>Ecdysozoa</taxon>
        <taxon>Arthropoda</taxon>
        <taxon>Crustacea</taxon>
        <taxon>Multicrustacea</taxon>
        <taxon>Hexanauplia</taxon>
        <taxon>Copepoda</taxon>
        <taxon>Siphonostomatoida</taxon>
        <taxon>Caligidae</taxon>
        <taxon>Lepeophtheirus</taxon>
    </lineage>
</organism>
<dbReference type="EMBL" id="HACA01005928">
    <property type="protein sequence ID" value="CDW23289.1"/>
    <property type="molecule type" value="Transcribed_RNA"/>
</dbReference>
<dbReference type="AlphaFoldDB" id="A0A0K2TB50"/>
<evidence type="ECO:0000313" key="1">
    <source>
        <dbReference type="EMBL" id="CDW23289.1"/>
    </source>
</evidence>
<proteinExistence type="predicted"/>
<accession>A0A0K2TB50</accession>